<dbReference type="Gene3D" id="3.30.70.1820">
    <property type="entry name" value="L1 transposable element, RRM domain"/>
    <property type="match status" value="1"/>
</dbReference>
<feature type="region of interest" description="Disordered" evidence="1">
    <location>
        <begin position="141"/>
        <end position="193"/>
    </location>
</feature>
<evidence type="ECO:0000313" key="2">
    <source>
        <dbReference type="EMBL" id="GFS05204.1"/>
    </source>
</evidence>
<keyword evidence="3" id="KW-1185">Reference proteome</keyword>
<name>A0AAV4I415_9GAST</name>
<evidence type="ECO:0000256" key="1">
    <source>
        <dbReference type="SAM" id="MobiDB-lite"/>
    </source>
</evidence>
<protein>
    <submittedName>
        <fullName evidence="2">Uncharacterized protein</fullName>
    </submittedName>
</protein>
<reference evidence="2 3" key="1">
    <citation type="journal article" date="2021" name="Elife">
        <title>Chloroplast acquisition without the gene transfer in kleptoplastic sea slugs, Plakobranchus ocellatus.</title>
        <authorList>
            <person name="Maeda T."/>
            <person name="Takahashi S."/>
            <person name="Yoshida T."/>
            <person name="Shimamura S."/>
            <person name="Takaki Y."/>
            <person name="Nagai Y."/>
            <person name="Toyoda A."/>
            <person name="Suzuki Y."/>
            <person name="Arimoto A."/>
            <person name="Ishii H."/>
            <person name="Satoh N."/>
            <person name="Nishiyama T."/>
            <person name="Hasebe M."/>
            <person name="Maruyama T."/>
            <person name="Minagawa J."/>
            <person name="Obokata J."/>
            <person name="Shigenobu S."/>
        </authorList>
    </citation>
    <scope>NUCLEOTIDE SEQUENCE [LARGE SCALE GENOMIC DNA]</scope>
</reference>
<proteinExistence type="predicted"/>
<dbReference type="AlphaFoldDB" id="A0AAV4I415"/>
<organism evidence="2 3">
    <name type="scientific">Elysia marginata</name>
    <dbReference type="NCBI Taxonomy" id="1093978"/>
    <lineage>
        <taxon>Eukaryota</taxon>
        <taxon>Metazoa</taxon>
        <taxon>Spiralia</taxon>
        <taxon>Lophotrochozoa</taxon>
        <taxon>Mollusca</taxon>
        <taxon>Gastropoda</taxon>
        <taxon>Heterobranchia</taxon>
        <taxon>Euthyneura</taxon>
        <taxon>Panpulmonata</taxon>
        <taxon>Sacoglossa</taxon>
        <taxon>Placobranchoidea</taxon>
        <taxon>Plakobranchidae</taxon>
        <taxon>Elysia</taxon>
    </lineage>
</organism>
<evidence type="ECO:0000313" key="3">
    <source>
        <dbReference type="Proteomes" id="UP000762676"/>
    </source>
</evidence>
<dbReference type="Proteomes" id="UP000762676">
    <property type="component" value="Unassembled WGS sequence"/>
</dbReference>
<sequence length="264" mass="29333">MGVSENNNESHIDTEKKTLDVFSKIGVPTQSQDIDIAHRVGKYQHEKPRQIIVRLSNMKAKINVLKNRYKLKGQGVIVVEDLTTQNTRLFTDIRRLSFVTQAWTKDGTVFAKGTEGHVVRVDHNYEVDKLKGLLTRQAKSRATYNVQSKSHHESTSPPRLTKVNYNRRAPLVSAERPAPHDKPRSGPRSDRATEVVVMTITANTVEKTAAEVHHPAPALTATTADTADTVETTAEVHHPAPAHWDCGLIASTPRRDVTSKESAT</sequence>
<comment type="caution">
    <text evidence="2">The sequence shown here is derived from an EMBL/GenBank/DDBJ whole genome shotgun (WGS) entry which is preliminary data.</text>
</comment>
<gene>
    <name evidence="2" type="ORF">ElyMa_001193700</name>
</gene>
<feature type="compositionally biased region" description="Basic and acidic residues" evidence="1">
    <location>
        <begin position="177"/>
        <end position="193"/>
    </location>
</feature>
<accession>A0AAV4I415</accession>
<dbReference type="EMBL" id="BMAT01002349">
    <property type="protein sequence ID" value="GFS05204.1"/>
    <property type="molecule type" value="Genomic_DNA"/>
</dbReference>